<comment type="subcellular location">
    <subcellularLocation>
        <location evidence="2">Cell membrane</location>
        <topology evidence="2">Multi-pass membrane protein</topology>
    </subcellularLocation>
</comment>
<name>A0A3B1ADT1_9ZZZZ</name>
<evidence type="ECO:0000256" key="12">
    <source>
        <dbReference type="ARBA" id="ARBA00022989"/>
    </source>
</evidence>
<keyword evidence="9 20" id="KW-0808">Transferase</keyword>
<evidence type="ECO:0000256" key="4">
    <source>
        <dbReference type="ARBA" id="ARBA00010561"/>
    </source>
</evidence>
<dbReference type="PANTHER" id="PTHR34148:SF1">
    <property type="entry name" value="ADENOSYLCOBINAMIDE-GDP RIBAZOLETRANSFERASE"/>
    <property type="match status" value="1"/>
</dbReference>
<keyword evidence="11" id="KW-0460">Magnesium</keyword>
<comment type="pathway">
    <text evidence="3">Cofactor biosynthesis; adenosylcobalamin biosynthesis; adenosylcobalamin from cob(II)yrinate a,c-diamide: step 7/7.</text>
</comment>
<keyword evidence="7" id="KW-1003">Cell membrane</keyword>
<evidence type="ECO:0000256" key="9">
    <source>
        <dbReference type="ARBA" id="ARBA00022679"/>
    </source>
</evidence>
<comment type="catalytic activity">
    <reaction evidence="18">
        <text>alpha-ribazole 5'-phosphate + adenosylcob(III)inamide-GDP = adenosylcob(III)alamin 5'-phosphate + GMP + H(+)</text>
        <dbReference type="Rhea" id="RHEA:23560"/>
        <dbReference type="ChEBI" id="CHEBI:15378"/>
        <dbReference type="ChEBI" id="CHEBI:57918"/>
        <dbReference type="ChEBI" id="CHEBI:58115"/>
        <dbReference type="ChEBI" id="CHEBI:60487"/>
        <dbReference type="ChEBI" id="CHEBI:60493"/>
        <dbReference type="EC" id="2.7.8.26"/>
    </reaction>
</comment>
<dbReference type="GO" id="GO:0051073">
    <property type="term" value="F:adenosylcobinamide-GDP ribazoletransferase activity"/>
    <property type="evidence" value="ECO:0007669"/>
    <property type="project" value="UniProtKB-EC"/>
</dbReference>
<dbReference type="PANTHER" id="PTHR34148">
    <property type="entry name" value="ADENOSYLCOBINAMIDE-GDP RIBAZOLETRANSFERASE"/>
    <property type="match status" value="1"/>
</dbReference>
<dbReference type="UniPathway" id="UPA00148">
    <property type="reaction ID" value="UER00238"/>
</dbReference>
<dbReference type="GO" id="GO:0005886">
    <property type="term" value="C:plasma membrane"/>
    <property type="evidence" value="ECO:0007669"/>
    <property type="project" value="UniProtKB-SubCell"/>
</dbReference>
<accession>A0A3B1ADT1</accession>
<feature type="transmembrane region" description="Helical" evidence="19">
    <location>
        <begin position="30"/>
        <end position="51"/>
    </location>
</feature>
<protein>
    <recommendedName>
        <fullName evidence="6">Adenosylcobinamide-GDP ribazoletransferase</fullName>
        <ecNumber evidence="5">2.7.8.26</ecNumber>
    </recommendedName>
    <alternativeName>
        <fullName evidence="16">Cobalamin synthase</fullName>
    </alternativeName>
    <alternativeName>
        <fullName evidence="15">Cobalamin-5'-phosphate synthase</fullName>
    </alternativeName>
</protein>
<feature type="transmembrane region" description="Helical" evidence="19">
    <location>
        <begin position="58"/>
        <end position="77"/>
    </location>
</feature>
<evidence type="ECO:0000256" key="2">
    <source>
        <dbReference type="ARBA" id="ARBA00004651"/>
    </source>
</evidence>
<dbReference type="GO" id="GO:0008818">
    <property type="term" value="F:cobalamin 5'-phosphate synthase activity"/>
    <property type="evidence" value="ECO:0007669"/>
    <property type="project" value="InterPro"/>
</dbReference>
<evidence type="ECO:0000313" key="20">
    <source>
        <dbReference type="EMBL" id="VAX03976.1"/>
    </source>
</evidence>
<evidence type="ECO:0000256" key="1">
    <source>
        <dbReference type="ARBA" id="ARBA00001946"/>
    </source>
</evidence>
<reference evidence="20" key="1">
    <citation type="submission" date="2018-06" db="EMBL/GenBank/DDBJ databases">
        <authorList>
            <person name="Zhirakovskaya E."/>
        </authorList>
    </citation>
    <scope>NUCLEOTIDE SEQUENCE</scope>
</reference>
<dbReference type="NCBIfam" id="NF001278">
    <property type="entry name" value="PRK00235.1-5"/>
    <property type="match status" value="1"/>
</dbReference>
<comment type="function">
    <text evidence="14">Joins adenosylcobinamide-GDP and alpha-ribazole to generate adenosylcobalamin (Ado-cobalamin). Also synthesizes adenosylcobalamin 5'-phosphate from adenosylcobinamide-GDP and alpha-ribazole 5'-phosphate.</text>
</comment>
<evidence type="ECO:0000256" key="15">
    <source>
        <dbReference type="ARBA" id="ARBA00032605"/>
    </source>
</evidence>
<sequence>MNTFWAAVQFLTRLPTPRLAHDDETLIGRSALYFPLVGLLIGLLLWLLAALTTAAAPGVQAALVLALWVGLSGGLHLDGLGDSADAWLGGYGDRQRSLDIMKDPRAGAAAVIAIALLLIVKFAALEALLANDHAVWLILAPLLGRTSALALFLTTPSARSDGLGATLSRHLPRRTAWWIIFTAALLPLLMLGLAGLWLLLALFGLGLGLRRLMLKRLGGSTGDTAGAQVEFSEAVVVLVLGLIL</sequence>
<comment type="similarity">
    <text evidence="4">Belongs to the CobS family.</text>
</comment>
<evidence type="ECO:0000256" key="7">
    <source>
        <dbReference type="ARBA" id="ARBA00022475"/>
    </source>
</evidence>
<comment type="cofactor">
    <cofactor evidence="1">
        <name>Mg(2+)</name>
        <dbReference type="ChEBI" id="CHEBI:18420"/>
    </cofactor>
</comment>
<evidence type="ECO:0000256" key="10">
    <source>
        <dbReference type="ARBA" id="ARBA00022692"/>
    </source>
</evidence>
<keyword evidence="10 19" id="KW-0812">Transmembrane</keyword>
<evidence type="ECO:0000256" key="5">
    <source>
        <dbReference type="ARBA" id="ARBA00013200"/>
    </source>
</evidence>
<feature type="transmembrane region" description="Helical" evidence="19">
    <location>
        <begin position="175"/>
        <end position="207"/>
    </location>
</feature>
<keyword evidence="13 19" id="KW-0472">Membrane</keyword>
<evidence type="ECO:0000256" key="6">
    <source>
        <dbReference type="ARBA" id="ARBA00015850"/>
    </source>
</evidence>
<dbReference type="HAMAP" id="MF_00719">
    <property type="entry name" value="CobS"/>
    <property type="match status" value="1"/>
</dbReference>
<evidence type="ECO:0000256" key="18">
    <source>
        <dbReference type="ARBA" id="ARBA00049504"/>
    </source>
</evidence>
<evidence type="ECO:0000256" key="11">
    <source>
        <dbReference type="ARBA" id="ARBA00022842"/>
    </source>
</evidence>
<evidence type="ECO:0000256" key="13">
    <source>
        <dbReference type="ARBA" id="ARBA00023136"/>
    </source>
</evidence>
<dbReference type="Pfam" id="PF02654">
    <property type="entry name" value="CobS"/>
    <property type="match status" value="1"/>
</dbReference>
<gene>
    <name evidence="20" type="ORF">MNBD_GAMMA20-1105</name>
</gene>
<dbReference type="AlphaFoldDB" id="A0A3B1ADT1"/>
<comment type="catalytic activity">
    <reaction evidence="17">
        <text>alpha-ribazole + adenosylcob(III)inamide-GDP = adenosylcob(III)alamin + GMP + H(+)</text>
        <dbReference type="Rhea" id="RHEA:16049"/>
        <dbReference type="ChEBI" id="CHEBI:10329"/>
        <dbReference type="ChEBI" id="CHEBI:15378"/>
        <dbReference type="ChEBI" id="CHEBI:18408"/>
        <dbReference type="ChEBI" id="CHEBI:58115"/>
        <dbReference type="ChEBI" id="CHEBI:60487"/>
        <dbReference type="EC" id="2.7.8.26"/>
    </reaction>
</comment>
<dbReference type="GO" id="GO:0009236">
    <property type="term" value="P:cobalamin biosynthetic process"/>
    <property type="evidence" value="ECO:0007669"/>
    <property type="project" value="UniProtKB-UniPathway"/>
</dbReference>
<evidence type="ECO:0000256" key="14">
    <source>
        <dbReference type="ARBA" id="ARBA00025228"/>
    </source>
</evidence>
<dbReference type="EMBL" id="UOFU01000357">
    <property type="protein sequence ID" value="VAX03976.1"/>
    <property type="molecule type" value="Genomic_DNA"/>
</dbReference>
<organism evidence="20">
    <name type="scientific">hydrothermal vent metagenome</name>
    <dbReference type="NCBI Taxonomy" id="652676"/>
    <lineage>
        <taxon>unclassified sequences</taxon>
        <taxon>metagenomes</taxon>
        <taxon>ecological metagenomes</taxon>
    </lineage>
</organism>
<evidence type="ECO:0000256" key="19">
    <source>
        <dbReference type="SAM" id="Phobius"/>
    </source>
</evidence>
<evidence type="ECO:0000256" key="17">
    <source>
        <dbReference type="ARBA" id="ARBA00048623"/>
    </source>
</evidence>
<keyword evidence="12 19" id="KW-1133">Transmembrane helix</keyword>
<evidence type="ECO:0000256" key="3">
    <source>
        <dbReference type="ARBA" id="ARBA00004663"/>
    </source>
</evidence>
<keyword evidence="8" id="KW-0169">Cobalamin biosynthesis</keyword>
<dbReference type="EC" id="2.7.8.26" evidence="5"/>
<feature type="transmembrane region" description="Helical" evidence="19">
    <location>
        <begin position="136"/>
        <end position="155"/>
    </location>
</feature>
<evidence type="ECO:0000256" key="8">
    <source>
        <dbReference type="ARBA" id="ARBA00022573"/>
    </source>
</evidence>
<dbReference type="InterPro" id="IPR003805">
    <property type="entry name" value="CobS"/>
</dbReference>
<proteinExistence type="inferred from homology"/>
<feature type="transmembrane region" description="Helical" evidence="19">
    <location>
        <begin position="106"/>
        <end position="124"/>
    </location>
</feature>
<dbReference type="NCBIfam" id="TIGR00317">
    <property type="entry name" value="cobS"/>
    <property type="match status" value="1"/>
</dbReference>
<evidence type="ECO:0000256" key="16">
    <source>
        <dbReference type="ARBA" id="ARBA00032853"/>
    </source>
</evidence>